<proteinExistence type="predicted"/>
<gene>
    <name evidence="1" type="ORF">SDC9_138483</name>
</gene>
<sequence length="99" mass="10719">MFEHLRGNEPIARAFHDGLQFVKIQLGFIILYAKGLGCEVHLSRSNSISLTQHALHSGRACGAGHTRDLIAFLNHNISFAAASARRTGCTRFGRGIAGC</sequence>
<dbReference type="AlphaFoldDB" id="A0A645DQ25"/>
<organism evidence="1">
    <name type="scientific">bioreactor metagenome</name>
    <dbReference type="NCBI Taxonomy" id="1076179"/>
    <lineage>
        <taxon>unclassified sequences</taxon>
        <taxon>metagenomes</taxon>
        <taxon>ecological metagenomes</taxon>
    </lineage>
</organism>
<evidence type="ECO:0000313" key="1">
    <source>
        <dbReference type="EMBL" id="MPM91355.1"/>
    </source>
</evidence>
<dbReference type="EMBL" id="VSSQ01038422">
    <property type="protein sequence ID" value="MPM91355.1"/>
    <property type="molecule type" value="Genomic_DNA"/>
</dbReference>
<comment type="caution">
    <text evidence="1">The sequence shown here is derived from an EMBL/GenBank/DDBJ whole genome shotgun (WGS) entry which is preliminary data.</text>
</comment>
<reference evidence="1" key="1">
    <citation type="submission" date="2019-08" db="EMBL/GenBank/DDBJ databases">
        <authorList>
            <person name="Kucharzyk K."/>
            <person name="Murdoch R.W."/>
            <person name="Higgins S."/>
            <person name="Loffler F."/>
        </authorList>
    </citation>
    <scope>NUCLEOTIDE SEQUENCE</scope>
</reference>
<protein>
    <submittedName>
        <fullName evidence="1">Uncharacterized protein</fullName>
    </submittedName>
</protein>
<name>A0A645DQ25_9ZZZZ</name>
<accession>A0A645DQ25</accession>